<organism evidence="5 6">
    <name type="scientific">Arachis hypogaea</name>
    <name type="common">Peanut</name>
    <dbReference type="NCBI Taxonomy" id="3818"/>
    <lineage>
        <taxon>Eukaryota</taxon>
        <taxon>Viridiplantae</taxon>
        <taxon>Streptophyta</taxon>
        <taxon>Embryophyta</taxon>
        <taxon>Tracheophyta</taxon>
        <taxon>Spermatophyta</taxon>
        <taxon>Magnoliopsida</taxon>
        <taxon>eudicotyledons</taxon>
        <taxon>Gunneridae</taxon>
        <taxon>Pentapetalae</taxon>
        <taxon>rosids</taxon>
        <taxon>fabids</taxon>
        <taxon>Fabales</taxon>
        <taxon>Fabaceae</taxon>
        <taxon>Papilionoideae</taxon>
        <taxon>50 kb inversion clade</taxon>
        <taxon>dalbergioids sensu lato</taxon>
        <taxon>Dalbergieae</taxon>
        <taxon>Pterocarpus clade</taxon>
        <taxon>Arachis</taxon>
    </lineage>
</organism>
<dbReference type="InterPro" id="IPR042197">
    <property type="entry name" value="Apaf_helical"/>
</dbReference>
<sequence>MGRGKRLLSLLPRRMLGLFHNPQIKPNFLTSLMHQSLLTLVAVADDAEAKLFPLSGSASCNVAEWMHHFHDVMYRLSMLLWDRLFANAFADFEPDWEFILQKIEVMTKQKHLLLLTEKLQGEKDQEQQQRSSYLKADVYGREKEKNELVDYLLSDRSSGTVGNTSVIAIVGVEGIGKTTFAEIVYNDDRVKASFELRGWVDYQEGIDAVSLGNIVLDSFDEDFLCSDGLKEVIGRLRRCLNGKKFLLVLDRTQSLTAWETLWACFADAAVGSAVIFTTSKLEAALEVRSNQVLHLGLLSLEDSCSLFSDHAFGDGNQNEHLEFVTVTKQVVRKLGGLPIAVKKLGSVLYDYQDLYAWRELLKINRSHLLDLSDFSLPIQFSRCRPYNFHNMVRLEIVGAWRLNLPNEFGELRCLEYLDLSFCEVRRWPNSVTPLSRLHTLKLSFGEYPPILGVILPFVNLHYLDITGRSNFPIWLPIELGEMKILQTLLGFAANKDSGSNLVVLASLPSIRTLSITELQNVVDATCASLANLKGKRYLENLTLRWNQLCAPELKQAPEHLQPPGQPKFLETLGLSECERSLEYLEPPEQLKMLEILGCPDRIFPNWLGDSSFRTLEVLHLRDCRNFPFLPPLGQLSSLKELSIQGCDNVRSVGSEFYGHCTSYVPFKSLEVLWFVDMTNWKKWILLDDGRLHFPCLRELYLIHCPELQQDLPKHLPSLKKIEIIKCDRLVAPRPKILDKHELLVQEQEKGKEKDCDDIVATSAAECEKEKDCDGIVATSAAEPNEFNFIMEPIIREVDEPVVDDDEDDGNNDVMLDFEYSFNILKVADASELCNLPGELKSLRIEGCQFLESLPNQFLKYCPDIFELFLVDCCSLKHFADVLHPKSLRTLHIRKCPVLEFIIPLGVHKKFKLLKHLFISSSCESLTSISINLFPRLQTLYIKDCPNLKSFSVAQGLRDQNLKLESLEIRDCPNLISFPERGLPTPSLKTMTISNCRSLKSLPNRFLTLTSLQSLLIDKCPELESFPDGGLPSTLSLISIAFCDKLTPQKEWKLNTLCSLTCFEIEGGCIGMKSFPEKDLLPRNLKSLRISKLSSLRVLNGTGLQHLTALETLEINCCHGLISLPEGLPSSLTCLCIKESSILIHKLSYKAGEEWSKVAHIPNIQIDDDAGHGVNKETIIPGKEVEAASLTTTKERVLKAVAIPTKRKWWNESLCPLPLLACVVNFLTNHIASNNMKTLNLMYPAYQVTTKLTNSFERCKIEDESLGREECDSVPYLAQARGRDAE</sequence>
<dbReference type="PRINTS" id="PR00364">
    <property type="entry name" value="DISEASERSIST"/>
</dbReference>
<dbReference type="EMBL" id="SDMP01000003">
    <property type="protein sequence ID" value="RYR69394.1"/>
    <property type="molecule type" value="Genomic_DNA"/>
</dbReference>
<dbReference type="SUPFAM" id="SSF52058">
    <property type="entry name" value="L domain-like"/>
    <property type="match status" value="2"/>
</dbReference>
<dbReference type="Gene3D" id="3.40.50.300">
    <property type="entry name" value="P-loop containing nucleotide triphosphate hydrolases"/>
    <property type="match status" value="1"/>
</dbReference>
<dbReference type="Pfam" id="PF25019">
    <property type="entry name" value="LRR_R13L1-DRL21"/>
    <property type="match status" value="1"/>
</dbReference>
<dbReference type="Proteomes" id="UP000289738">
    <property type="component" value="Chromosome A03"/>
</dbReference>
<evidence type="ECO:0000313" key="6">
    <source>
        <dbReference type="Proteomes" id="UP000289738"/>
    </source>
</evidence>
<evidence type="ECO:0000256" key="2">
    <source>
        <dbReference type="ARBA" id="ARBA00022821"/>
    </source>
</evidence>
<dbReference type="GO" id="GO:0043531">
    <property type="term" value="F:ADP binding"/>
    <property type="evidence" value="ECO:0007669"/>
    <property type="project" value="InterPro"/>
</dbReference>
<keyword evidence="1" id="KW-0433">Leucine-rich repeat</keyword>
<dbReference type="InterPro" id="IPR032675">
    <property type="entry name" value="LRR_dom_sf"/>
</dbReference>
<name>A0A445E1V3_ARAHY</name>
<feature type="domain" description="R13L1/DRL21-like LRR repeat region" evidence="4">
    <location>
        <begin position="504"/>
        <end position="646"/>
    </location>
</feature>
<protein>
    <submittedName>
        <fullName evidence="5">Uncharacterized protein</fullName>
    </submittedName>
</protein>
<dbReference type="PANTHER" id="PTHR36766">
    <property type="entry name" value="PLANT BROAD-SPECTRUM MILDEW RESISTANCE PROTEIN RPW8"/>
    <property type="match status" value="1"/>
</dbReference>
<accession>A0A445E1V3</accession>
<dbReference type="InterPro" id="IPR027417">
    <property type="entry name" value="P-loop_NTPase"/>
</dbReference>
<dbReference type="Gene3D" id="3.80.10.10">
    <property type="entry name" value="Ribonuclease Inhibitor"/>
    <property type="match status" value="4"/>
</dbReference>
<keyword evidence="6" id="KW-1185">Reference proteome</keyword>
<dbReference type="Pfam" id="PF00931">
    <property type="entry name" value="NB-ARC"/>
    <property type="match status" value="1"/>
</dbReference>
<evidence type="ECO:0000259" key="3">
    <source>
        <dbReference type="Pfam" id="PF00931"/>
    </source>
</evidence>
<dbReference type="Gene3D" id="1.10.8.430">
    <property type="entry name" value="Helical domain of apoptotic protease-activating factors"/>
    <property type="match status" value="1"/>
</dbReference>
<dbReference type="InterPro" id="IPR056789">
    <property type="entry name" value="LRR_R13L1-DRL21"/>
</dbReference>
<gene>
    <name evidence="5" type="ORF">Ahy_A03g015943</name>
</gene>
<dbReference type="PANTHER" id="PTHR36766:SF30">
    <property type="entry name" value="TIR-NBS TYPE DISEASE RESISTANCE PROTEIN-RELATED"/>
    <property type="match status" value="1"/>
</dbReference>
<keyword evidence="2" id="KW-0611">Plant defense</keyword>
<evidence type="ECO:0000313" key="5">
    <source>
        <dbReference type="EMBL" id="RYR69394.1"/>
    </source>
</evidence>
<dbReference type="GO" id="GO:0006952">
    <property type="term" value="P:defense response"/>
    <property type="evidence" value="ECO:0007669"/>
    <property type="project" value="UniProtKB-KW"/>
</dbReference>
<feature type="domain" description="NB-ARC" evidence="3">
    <location>
        <begin position="142"/>
        <end position="312"/>
    </location>
</feature>
<comment type="caution">
    <text evidence="5">The sequence shown here is derived from an EMBL/GenBank/DDBJ whole genome shotgun (WGS) entry which is preliminary data.</text>
</comment>
<reference evidence="5 6" key="1">
    <citation type="submission" date="2019-01" db="EMBL/GenBank/DDBJ databases">
        <title>Sequencing of cultivated peanut Arachis hypogaea provides insights into genome evolution and oil improvement.</title>
        <authorList>
            <person name="Chen X."/>
        </authorList>
    </citation>
    <scope>NUCLEOTIDE SEQUENCE [LARGE SCALE GENOMIC DNA]</scope>
    <source>
        <strain evidence="6">cv. Fuhuasheng</strain>
        <tissue evidence="5">Leaves</tissue>
    </source>
</reference>
<proteinExistence type="predicted"/>
<dbReference type="SUPFAM" id="SSF52540">
    <property type="entry name" value="P-loop containing nucleoside triphosphate hydrolases"/>
    <property type="match status" value="1"/>
</dbReference>
<evidence type="ECO:0000256" key="1">
    <source>
        <dbReference type="ARBA" id="ARBA00022614"/>
    </source>
</evidence>
<evidence type="ECO:0000259" key="4">
    <source>
        <dbReference type="Pfam" id="PF25019"/>
    </source>
</evidence>
<dbReference type="InterPro" id="IPR002182">
    <property type="entry name" value="NB-ARC"/>
</dbReference>